<sequence length="118" mass="13939">MRYVFFPKLFPTSTNSCVKLDEKAIKWIIREKEKGTSTRTIAEIENITPRRVNQIYKRYKDTGKIPEPKKLGRPRKELSEEEIKAIKEAYEEYRCNAIVLQTILKKKGYSISKNKIRS</sequence>
<dbReference type="KEGG" id="ast:Asulf_00091"/>
<evidence type="ECO:0000313" key="2">
    <source>
        <dbReference type="Proteomes" id="UP000013307"/>
    </source>
</evidence>
<gene>
    <name evidence="1" type="ORF">Asulf_00091</name>
</gene>
<dbReference type="STRING" id="387631.Asulf_00091"/>
<evidence type="ECO:0008006" key="3">
    <source>
        <dbReference type="Google" id="ProtNLM"/>
    </source>
</evidence>
<protein>
    <recommendedName>
        <fullName evidence="3">Transposase</fullName>
    </recommendedName>
</protein>
<dbReference type="SUPFAM" id="SSF46689">
    <property type="entry name" value="Homeodomain-like"/>
    <property type="match status" value="1"/>
</dbReference>
<dbReference type="RefSeq" id="WP_015589726.1">
    <property type="nucleotide sequence ID" value="NC_021169.1"/>
</dbReference>
<evidence type="ECO:0000313" key="1">
    <source>
        <dbReference type="EMBL" id="AGK60127.1"/>
    </source>
</evidence>
<dbReference type="Proteomes" id="UP000013307">
    <property type="component" value="Chromosome"/>
</dbReference>
<organism evidence="1 2">
    <name type="scientific">Archaeoglobus sulfaticallidus PM70-1</name>
    <dbReference type="NCBI Taxonomy" id="387631"/>
    <lineage>
        <taxon>Archaea</taxon>
        <taxon>Methanobacteriati</taxon>
        <taxon>Methanobacteriota</taxon>
        <taxon>Archaeoglobi</taxon>
        <taxon>Archaeoglobales</taxon>
        <taxon>Archaeoglobaceae</taxon>
        <taxon>Archaeoglobus</taxon>
    </lineage>
</organism>
<keyword evidence="2" id="KW-1185">Reference proteome</keyword>
<accession>N0BD13</accession>
<dbReference type="EMBL" id="CP005290">
    <property type="protein sequence ID" value="AGK60127.1"/>
    <property type="molecule type" value="Genomic_DNA"/>
</dbReference>
<dbReference type="AlphaFoldDB" id="N0BD13"/>
<name>N0BD13_9EURY</name>
<dbReference type="HOGENOM" id="CLU_2067675_0_0_2"/>
<dbReference type="OrthoDB" id="210900at2157"/>
<proteinExistence type="predicted"/>
<dbReference type="eggNOG" id="arCOG02125">
    <property type="taxonomic scope" value="Archaea"/>
</dbReference>
<reference evidence="1 2" key="1">
    <citation type="journal article" date="2013" name="Genome Announc.">
        <title>Complete Genome Sequence of the Thermophilic and Facultatively Chemolithoautotrophic Sulfate Reducer Archaeoglobus sulfaticallidus Strain PM70-1T.</title>
        <authorList>
            <person name="Stokke R."/>
            <person name="Hocking W.P."/>
            <person name="Steinsbu B.O."/>
            <person name="Steen I.H."/>
        </authorList>
    </citation>
    <scope>NUCLEOTIDE SEQUENCE [LARGE SCALE GENOMIC DNA]</scope>
    <source>
        <strain evidence="1">PM70-1</strain>
    </source>
</reference>
<dbReference type="InterPro" id="IPR009057">
    <property type="entry name" value="Homeodomain-like_sf"/>
</dbReference>
<dbReference type="GeneID" id="25398451"/>